<dbReference type="OrthoDB" id="160294at2759"/>
<dbReference type="InterPro" id="IPR015255">
    <property type="entry name" value="Vitellinogen_open_b-sht"/>
</dbReference>
<name>A0A9C6XBK8_FRAOC</name>
<sequence length="1036" mass="114358">MLNATYNGPQYSKINLKSNDVEEMSLAYQAALATIGSDDSYIPSAAFVSARANLGGFQANYLRAGAMVSSVSDLINLLGEQFQQNSQNARSHKSGKHSSSGSSSSWSVEKIANMLNIEADQSEQVEANFLINVLSQQRFFTLDNHTVEQIPQYLKHAANTLRSGENFNYTKLYNRYSLTMGFPTEMGLPLVYTLKAPTLVTVGGEARVRTQPDMSNGPKDAAQIPNTVNATADIHFTYSTRTEAKIGFITPFDHQRYIAGLDKDVLVNLPIRANIDLDLENAEVRVKLQPINANKNFKIAQFSCQPYTAQHNILDLTPVDQMPIQLRKPQQANFTVGQDTTGMAFRIDAASEAPFADFAAMYNQAKNYDAFSALMFPTAEQTIKAYEFSVSFDHQKTSAKSVTLTASYDNDYWQDSNDSKANKNKRSSDSSESNDFSAEAKHANPSQNLANPANANANSESRQQQFLRRAAAGIKASNASVIDLSAVFNGEHKAQFIATAAYANSQVDEKARVLVYLRKSPARSSSENKEQQLAMTLSAKMPNVPAMNFQKALNADPKSQIQAQIAFGEKLDSSASQININAQMKQTSARREFVRRQPIAQLCEQQMEHGNNFLPACQNVTAQANIMDLYNVNINFDKISQRVKNCTYKAYAAARYFGWQYSSENFVNPKNSHNNKVELELRFAPNMKSANLSLDAPAMSAEFNNVRLNPWVARAAAIHPMYSQSQLLAQKALAGGFPMCVVDQSAANTFDNKTYPLNLGNNWHVMMQSVPKVDADSSSSSSSQEDATEKVSVLVRDYSNSHNQKELKVIFDEDVIEFTPSSGYPTIKVNGLTVPVSAGRAGQAKSHSGDVFAEVYPLPANTVKFYAPNQQIEILYDGNRVALIVGQTYRGEVRGLCGTFDGEKFNDFTAPRNCVLKNAQQFAATWAINPSGSVKEQQQKANQAACFPERILYGDVISDNEAGRYQPRHSRSSSKSHKSSSSSRKSSPKTAAGCTSHRVKVIEQDNQICFSLRPQPACNAHCQPTQKVEKKIDFHC</sequence>
<dbReference type="SMART" id="SM01169">
    <property type="entry name" value="DUF1943"/>
    <property type="match status" value="1"/>
</dbReference>
<dbReference type="KEGG" id="foc:113214411"/>
<evidence type="ECO:0000259" key="2">
    <source>
        <dbReference type="PROSITE" id="PS51233"/>
    </source>
</evidence>
<dbReference type="PANTHER" id="PTHR23345:SF15">
    <property type="entry name" value="VITELLOGENIN 1-RELATED"/>
    <property type="match status" value="1"/>
</dbReference>
<proteinExistence type="predicted"/>
<dbReference type="RefSeq" id="XP_052132663.1">
    <property type="nucleotide sequence ID" value="XM_052276703.1"/>
</dbReference>
<dbReference type="AlphaFoldDB" id="A0A9C6XBK8"/>
<dbReference type="InterPro" id="IPR015819">
    <property type="entry name" value="Lipid_transp_b-sht_shell"/>
</dbReference>
<dbReference type="Gene3D" id="2.20.80.10">
    <property type="entry name" value="Lipovitellin-phosvitin complex, chain A, domain 4"/>
    <property type="match status" value="1"/>
</dbReference>
<accession>A0A9C6XBK8</accession>
<feature type="non-terminal residue" evidence="4">
    <location>
        <position position="1036"/>
    </location>
</feature>
<dbReference type="InterPro" id="IPR001846">
    <property type="entry name" value="VWF_type-D"/>
</dbReference>
<dbReference type="SUPFAM" id="SSF56968">
    <property type="entry name" value="Lipovitellin-phosvitin complex, beta-sheet shell regions"/>
    <property type="match status" value="1"/>
</dbReference>
<feature type="region of interest" description="Disordered" evidence="1">
    <location>
        <begin position="413"/>
        <end position="464"/>
    </location>
</feature>
<feature type="compositionally biased region" description="Low complexity" evidence="1">
    <location>
        <begin position="430"/>
        <end position="459"/>
    </location>
</feature>
<dbReference type="InterPro" id="IPR050733">
    <property type="entry name" value="Vitellogenin/Apolipophorin"/>
</dbReference>
<feature type="compositionally biased region" description="Basic and acidic residues" evidence="1">
    <location>
        <begin position="417"/>
        <end position="429"/>
    </location>
</feature>
<dbReference type="Pfam" id="PF00094">
    <property type="entry name" value="VWD"/>
    <property type="match status" value="1"/>
</dbReference>
<organism evidence="3 4">
    <name type="scientific">Frankliniella occidentalis</name>
    <name type="common">Western flower thrips</name>
    <name type="synonym">Euthrips occidentalis</name>
    <dbReference type="NCBI Taxonomy" id="133901"/>
    <lineage>
        <taxon>Eukaryota</taxon>
        <taxon>Metazoa</taxon>
        <taxon>Ecdysozoa</taxon>
        <taxon>Arthropoda</taxon>
        <taxon>Hexapoda</taxon>
        <taxon>Insecta</taxon>
        <taxon>Pterygota</taxon>
        <taxon>Neoptera</taxon>
        <taxon>Paraneoptera</taxon>
        <taxon>Thysanoptera</taxon>
        <taxon>Terebrantia</taxon>
        <taxon>Thripoidea</taxon>
        <taxon>Thripidae</taxon>
        <taxon>Frankliniella</taxon>
    </lineage>
</organism>
<dbReference type="GeneID" id="113214411"/>
<evidence type="ECO:0000256" key="1">
    <source>
        <dbReference type="SAM" id="MobiDB-lite"/>
    </source>
</evidence>
<gene>
    <name evidence="4" type="primary">LOC113214411</name>
</gene>
<reference evidence="4" key="1">
    <citation type="journal article" date="2018" name="Proc. Natl. Acad. Sci. U.S.A.">
        <title>Phylogenomics and the evolution of hemipteroid insects.</title>
        <authorList>
            <person name="Johnson K.P."/>
            <person name="Dietrich C.H."/>
            <person name="Friedrich F."/>
            <person name="Beutel R.G."/>
            <person name="Wipfler B."/>
            <person name="Peters R.S."/>
            <person name="Allen J.M."/>
            <person name="Petersen M."/>
            <person name="Donath A."/>
            <person name="Walden K.K."/>
            <person name="Kozlov A.M."/>
            <person name="Podsiadlowski L."/>
            <person name="Mayer C."/>
            <person name="Meusemann K."/>
            <person name="Vasilikopoulos A."/>
            <person name="Waterhouse R.M."/>
            <person name="Cameron S.L."/>
            <person name="Weirauch C."/>
            <person name="Swanson D.R."/>
            <person name="Percy D.M."/>
            <person name="Hardy N.B."/>
            <person name="Terry I."/>
            <person name="Liu S."/>
            <person name="Zhou X."/>
            <person name="Misof B."/>
            <person name="Robertson H.M."/>
            <person name="Yoshizawa K."/>
        </authorList>
    </citation>
    <scope>NUCLEOTIDE SEQUENCE</scope>
    <source>
        <tissue evidence="4">Whole organism</tissue>
    </source>
</reference>
<dbReference type="PROSITE" id="PS51233">
    <property type="entry name" value="VWFD"/>
    <property type="match status" value="1"/>
</dbReference>
<protein>
    <submittedName>
        <fullName evidence="4">Vitellogenin-1-like</fullName>
    </submittedName>
</protein>
<keyword evidence="3" id="KW-1185">Reference proteome</keyword>
<dbReference type="PANTHER" id="PTHR23345">
    <property type="entry name" value="VITELLOGENIN-RELATED"/>
    <property type="match status" value="1"/>
</dbReference>
<feature type="region of interest" description="Disordered" evidence="1">
    <location>
        <begin position="962"/>
        <end position="996"/>
    </location>
</feature>
<feature type="compositionally biased region" description="Basic residues" evidence="1">
    <location>
        <begin position="966"/>
        <end position="978"/>
    </location>
</feature>
<reference evidence="4" key="2">
    <citation type="submission" date="2025-08" db="UniProtKB">
        <authorList>
            <consortium name="RefSeq"/>
        </authorList>
    </citation>
    <scope>IDENTIFICATION</scope>
    <source>
        <tissue evidence="4">Whole organism</tissue>
    </source>
</reference>
<feature type="domain" description="VWFD" evidence="2">
    <location>
        <begin position="738"/>
        <end position="934"/>
    </location>
</feature>
<dbReference type="SMART" id="SM00216">
    <property type="entry name" value="VWD"/>
    <property type="match status" value="1"/>
</dbReference>
<evidence type="ECO:0000313" key="4">
    <source>
        <dbReference type="RefSeq" id="XP_052132663.1"/>
    </source>
</evidence>
<dbReference type="GO" id="GO:0005319">
    <property type="term" value="F:lipid transporter activity"/>
    <property type="evidence" value="ECO:0007669"/>
    <property type="project" value="InterPro"/>
</dbReference>
<feature type="region of interest" description="Disordered" evidence="1">
    <location>
        <begin position="85"/>
        <end position="105"/>
    </location>
</feature>
<dbReference type="Proteomes" id="UP000504606">
    <property type="component" value="Unplaced"/>
</dbReference>
<evidence type="ECO:0000313" key="3">
    <source>
        <dbReference type="Proteomes" id="UP000504606"/>
    </source>
</evidence>
<dbReference type="Pfam" id="PF09172">
    <property type="entry name" value="Vit_open_b-sht"/>
    <property type="match status" value="1"/>
</dbReference>